<name>A0A8S3Z784_9EUPU</name>
<dbReference type="GO" id="GO:0004674">
    <property type="term" value="F:protein serine/threonine kinase activity"/>
    <property type="evidence" value="ECO:0007669"/>
    <property type="project" value="InterPro"/>
</dbReference>
<gene>
    <name evidence="2" type="ORF">CUNI_LOCUS8599</name>
</gene>
<dbReference type="Pfam" id="PF08064">
    <property type="entry name" value="UME"/>
    <property type="match status" value="1"/>
</dbReference>
<dbReference type="AlphaFoldDB" id="A0A8S3Z784"/>
<dbReference type="InterPro" id="IPR012993">
    <property type="entry name" value="UME"/>
</dbReference>
<evidence type="ECO:0000313" key="2">
    <source>
        <dbReference type="EMBL" id="CAG5123041.1"/>
    </source>
</evidence>
<keyword evidence="3" id="KW-1185">Reference proteome</keyword>
<dbReference type="Proteomes" id="UP000678393">
    <property type="component" value="Unassembled WGS sequence"/>
</dbReference>
<accession>A0A8S3Z784</accession>
<evidence type="ECO:0000259" key="1">
    <source>
        <dbReference type="Pfam" id="PF08064"/>
    </source>
</evidence>
<evidence type="ECO:0000313" key="3">
    <source>
        <dbReference type="Proteomes" id="UP000678393"/>
    </source>
</evidence>
<reference evidence="2" key="1">
    <citation type="submission" date="2021-04" db="EMBL/GenBank/DDBJ databases">
        <authorList>
            <consortium name="Molecular Ecology Group"/>
        </authorList>
    </citation>
    <scope>NUCLEOTIDE SEQUENCE</scope>
</reference>
<feature type="non-terminal residue" evidence="2">
    <location>
        <position position="1"/>
    </location>
</feature>
<dbReference type="EMBL" id="CAJHNH020001431">
    <property type="protein sequence ID" value="CAG5123041.1"/>
    <property type="molecule type" value="Genomic_DNA"/>
</dbReference>
<proteinExistence type="predicted"/>
<organism evidence="2 3">
    <name type="scientific">Candidula unifasciata</name>
    <dbReference type="NCBI Taxonomy" id="100452"/>
    <lineage>
        <taxon>Eukaryota</taxon>
        <taxon>Metazoa</taxon>
        <taxon>Spiralia</taxon>
        <taxon>Lophotrochozoa</taxon>
        <taxon>Mollusca</taxon>
        <taxon>Gastropoda</taxon>
        <taxon>Heterobranchia</taxon>
        <taxon>Euthyneura</taxon>
        <taxon>Panpulmonata</taxon>
        <taxon>Eupulmonata</taxon>
        <taxon>Stylommatophora</taxon>
        <taxon>Helicina</taxon>
        <taxon>Helicoidea</taxon>
        <taxon>Geomitridae</taxon>
        <taxon>Candidula</taxon>
    </lineage>
</organism>
<sequence length="52" mass="5852">ALKSVISIISLMGSKHICSIRYKAMNTLRLGLQFTELSFAEISCKAWNCFVK</sequence>
<comment type="caution">
    <text evidence="2">The sequence shown here is derived from an EMBL/GenBank/DDBJ whole genome shotgun (WGS) entry which is preliminary data.</text>
</comment>
<feature type="non-terminal residue" evidence="2">
    <location>
        <position position="52"/>
    </location>
</feature>
<dbReference type="OrthoDB" id="381190at2759"/>
<feature type="domain" description="UME" evidence="1">
    <location>
        <begin position="1"/>
        <end position="52"/>
    </location>
</feature>
<protein>
    <recommendedName>
        <fullName evidence="1">UME domain-containing protein</fullName>
    </recommendedName>
</protein>